<gene>
    <name evidence="1" type="ORF">MOC_3759</name>
</gene>
<reference evidence="1 2" key="1">
    <citation type="journal article" date="2014" name="PLoS ONE">
        <title>Genome Information of Methylobacterium oryzae, a Plant-Probiotic Methylotroph in the Phyllosphere.</title>
        <authorList>
            <person name="Kwak M.J."/>
            <person name="Jeong H."/>
            <person name="Madhaiyan M."/>
            <person name="Lee Y."/>
            <person name="Sa T.M."/>
            <person name="Oh T.K."/>
            <person name="Kim J.F."/>
        </authorList>
    </citation>
    <scope>NUCLEOTIDE SEQUENCE [LARGE SCALE GENOMIC DNA]</scope>
    <source>
        <strain evidence="1 2">CBMB20</strain>
    </source>
</reference>
<sequence length="37" mass="4162">MLMIVSVAILILSAQNDLRPGCDHEAHIWDCVAKLVW</sequence>
<dbReference type="Proteomes" id="UP000029492">
    <property type="component" value="Chromosome"/>
</dbReference>
<proteinExistence type="predicted"/>
<protein>
    <submittedName>
        <fullName evidence="1">Protein of unassigned function</fullName>
    </submittedName>
</protein>
<dbReference type="KEGG" id="mor:MOC_3759"/>
<dbReference type="AlphaFoldDB" id="A0A089QAA6"/>
<dbReference type="HOGENOM" id="CLU_3345854_0_0_5"/>
<keyword evidence="2" id="KW-1185">Reference proteome</keyword>
<evidence type="ECO:0000313" key="2">
    <source>
        <dbReference type="Proteomes" id="UP000029492"/>
    </source>
</evidence>
<evidence type="ECO:0000313" key="1">
    <source>
        <dbReference type="EMBL" id="AIQ91514.1"/>
    </source>
</evidence>
<organism evidence="1 2">
    <name type="scientific">Methylobacterium oryzae CBMB20</name>
    <dbReference type="NCBI Taxonomy" id="693986"/>
    <lineage>
        <taxon>Bacteria</taxon>
        <taxon>Pseudomonadati</taxon>
        <taxon>Pseudomonadota</taxon>
        <taxon>Alphaproteobacteria</taxon>
        <taxon>Hyphomicrobiales</taxon>
        <taxon>Methylobacteriaceae</taxon>
        <taxon>Methylobacterium</taxon>
    </lineage>
</organism>
<dbReference type="EMBL" id="CP003811">
    <property type="protein sequence ID" value="AIQ91514.1"/>
    <property type="molecule type" value="Genomic_DNA"/>
</dbReference>
<accession>A0A089QAA6</accession>
<name>A0A089QAA6_9HYPH</name>